<feature type="binding site" evidence="16">
    <location>
        <position position="57"/>
    </location>
    <ligand>
        <name>S-adenosyl-L-methionine</name>
        <dbReference type="ChEBI" id="CHEBI:59789"/>
        <label>1</label>
    </ligand>
</feature>
<evidence type="ECO:0000256" key="5">
    <source>
        <dbReference type="ARBA" id="ARBA00022485"/>
    </source>
</evidence>
<dbReference type="GO" id="GO:0004109">
    <property type="term" value="F:coproporphyrinogen oxidase activity"/>
    <property type="evidence" value="ECO:0007669"/>
    <property type="project" value="InterPro"/>
</dbReference>
<evidence type="ECO:0000259" key="18">
    <source>
        <dbReference type="PROSITE" id="PS51918"/>
    </source>
</evidence>
<dbReference type="Pfam" id="PF06969">
    <property type="entry name" value="HemN_C"/>
    <property type="match status" value="1"/>
</dbReference>
<sequence length="461" mass="52091">MKSINFDPDLIRRYDLTGPRYTSYPTAVSFKDFAAADYLSQALQSNEDLIPLPLSLYFHIPFCSTICFYCACNKIVTKNREQASLYLAYLFREIELQAALYDPDRQVQQLHWGGGTPTFLDHAQIAALMAKTRQHFNVLTDGTGDYSIEIDPRSVTPETIQLLAEQGFNRFSIGVQDIDEHVQRAVNRLQSPEQTLAIIQSCRRHAAKSISIDLIYGLPRQTLASFNQTLATVLDWSPDRISLFNYAHLPSLFMPQRRINSAELPSSETKLTILHTAVEQLTAAGYVYIGMDHFAKPQDELTLAQQQGTLQRNFQGYTTHAESDLVAMGVSAISQVANCYSQNEKTTEAYYAALDAGQLAVTRGLNLNQDDQIRRYVIQQLTCQFSLDLTTLSQKFAMDAKRYFQAELAQLAPLQADQLLEIHANQIKVTARGRFLVRVICMVFDTRLKQRSATQLFSKVL</sequence>
<dbReference type="PANTHER" id="PTHR13932">
    <property type="entry name" value="COPROPORPHYRINIGEN III OXIDASE"/>
    <property type="match status" value="1"/>
</dbReference>
<dbReference type="Gene3D" id="3.80.30.20">
    <property type="entry name" value="tm_1862 like domain"/>
    <property type="match status" value="1"/>
</dbReference>
<dbReference type="SMART" id="SM00729">
    <property type="entry name" value="Elp3"/>
    <property type="match status" value="1"/>
</dbReference>
<feature type="binding site" evidence="16">
    <location>
        <position position="114"/>
    </location>
    <ligand>
        <name>S-adenosyl-L-methionine</name>
        <dbReference type="ChEBI" id="CHEBI:59789"/>
        <label>1</label>
    </ligand>
</feature>
<evidence type="ECO:0000256" key="2">
    <source>
        <dbReference type="ARBA" id="ARBA00004785"/>
    </source>
</evidence>
<feature type="binding site" evidence="16">
    <location>
        <begin position="115"/>
        <end position="116"/>
    </location>
    <ligand>
        <name>S-adenosyl-L-methionine</name>
        <dbReference type="ChEBI" id="CHEBI:59789"/>
        <label>2</label>
    </ligand>
</feature>
<evidence type="ECO:0000313" key="19">
    <source>
        <dbReference type="EMBL" id="SKA91892.1"/>
    </source>
</evidence>
<evidence type="ECO:0000256" key="16">
    <source>
        <dbReference type="PIRSR" id="PIRSR000167-1"/>
    </source>
</evidence>
<evidence type="ECO:0000256" key="15">
    <source>
        <dbReference type="PIRNR" id="PIRNR000167"/>
    </source>
</evidence>
<keyword evidence="9 15" id="KW-0560">Oxidoreductase</keyword>
<evidence type="ECO:0000256" key="14">
    <source>
        <dbReference type="ARBA" id="ARBA00048321"/>
    </source>
</evidence>
<keyword evidence="6 15" id="KW-0963">Cytoplasm</keyword>
<dbReference type="FunFam" id="1.10.10.920:FF:000001">
    <property type="entry name" value="Coproporphyrinogen-III oxidase"/>
    <property type="match status" value="1"/>
</dbReference>
<keyword evidence="5 15" id="KW-0004">4Fe-4S</keyword>
<dbReference type="PROSITE" id="PS51918">
    <property type="entry name" value="RADICAL_SAM"/>
    <property type="match status" value="1"/>
</dbReference>
<evidence type="ECO:0000256" key="10">
    <source>
        <dbReference type="ARBA" id="ARBA00023004"/>
    </source>
</evidence>
<feature type="binding site" evidence="16">
    <location>
        <position position="188"/>
    </location>
    <ligand>
        <name>S-adenosyl-L-methionine</name>
        <dbReference type="ChEBI" id="CHEBI:59789"/>
        <label>2</label>
    </ligand>
</feature>
<dbReference type="SUPFAM" id="SSF102114">
    <property type="entry name" value="Radical SAM enzymes"/>
    <property type="match status" value="1"/>
</dbReference>
<comment type="pathway">
    <text evidence="2 15">Porphyrin-containing compound metabolism; protoporphyrin-IX biosynthesis; protoporphyrinogen-IX from coproporphyrinogen-III (AdoMet route): step 1/1.</text>
</comment>
<keyword evidence="8 15" id="KW-0479">Metal-binding</keyword>
<dbReference type="AlphaFoldDB" id="A0A1T4XQS0"/>
<dbReference type="Proteomes" id="UP000190460">
    <property type="component" value="Unassembled WGS sequence"/>
</dbReference>
<dbReference type="RefSeq" id="WP_078923757.1">
    <property type="nucleotide sequence ID" value="NZ_FUYB01000021.1"/>
</dbReference>
<name>A0A1T4XQS0_9GAMM</name>
<comment type="similarity">
    <text evidence="3 15">Belongs to the anaerobic coproporphyrinogen-III oxidase family.</text>
</comment>
<dbReference type="OrthoDB" id="9808022at2"/>
<dbReference type="EMBL" id="FUYB01000021">
    <property type="protein sequence ID" value="SKA91892.1"/>
    <property type="molecule type" value="Genomic_DNA"/>
</dbReference>
<comment type="cofactor">
    <cofactor evidence="15 17">
        <name>[4Fe-4S] cluster</name>
        <dbReference type="ChEBI" id="CHEBI:49883"/>
    </cofactor>
    <text evidence="15 17">Binds 1 [4Fe-4S] cluster. The cluster is coordinated with 3 cysteines and an exchangeable S-adenosyl-L-methionine.</text>
</comment>
<reference evidence="19 20" key="1">
    <citation type="submission" date="2017-02" db="EMBL/GenBank/DDBJ databases">
        <authorList>
            <person name="Peterson S.W."/>
        </authorList>
    </citation>
    <scope>NUCLEOTIDE SEQUENCE [LARGE SCALE GENOMIC DNA]</scope>
    <source>
        <strain evidence="19 20">ATCC 49788</strain>
    </source>
</reference>
<keyword evidence="10 15" id="KW-0408">Iron</keyword>
<dbReference type="InterPro" id="IPR007197">
    <property type="entry name" value="rSAM"/>
</dbReference>
<keyword evidence="12 15" id="KW-0627">Porphyrin biosynthesis</keyword>
<evidence type="ECO:0000256" key="1">
    <source>
        <dbReference type="ARBA" id="ARBA00004496"/>
    </source>
</evidence>
<feature type="binding site" evidence="16">
    <location>
        <position position="333"/>
    </location>
    <ligand>
        <name>S-adenosyl-L-methionine</name>
        <dbReference type="ChEBI" id="CHEBI:59789"/>
        <label>1</label>
    </ligand>
</feature>
<feature type="domain" description="Radical SAM core" evidence="18">
    <location>
        <begin position="48"/>
        <end position="284"/>
    </location>
</feature>
<comment type="subunit">
    <text evidence="4">Monomer.</text>
</comment>
<dbReference type="InterPro" id="IPR006638">
    <property type="entry name" value="Elp3/MiaA/NifB-like_rSAM"/>
</dbReference>
<feature type="binding site" evidence="17">
    <location>
        <position position="67"/>
    </location>
    <ligand>
        <name>[4Fe-4S] cluster</name>
        <dbReference type="ChEBI" id="CHEBI:49883"/>
        <note>4Fe-4S-S-AdoMet</note>
    </ligand>
</feature>
<dbReference type="GO" id="GO:0051539">
    <property type="term" value="F:4 iron, 4 sulfur cluster binding"/>
    <property type="evidence" value="ECO:0007669"/>
    <property type="project" value="UniProtKB-KW"/>
</dbReference>
<feature type="binding site" evidence="16">
    <location>
        <position position="149"/>
    </location>
    <ligand>
        <name>S-adenosyl-L-methionine</name>
        <dbReference type="ChEBI" id="CHEBI:59789"/>
        <label>1</label>
    </ligand>
</feature>
<dbReference type="InterPro" id="IPR034505">
    <property type="entry name" value="Coproporphyrinogen-III_oxidase"/>
</dbReference>
<feature type="binding site" evidence="16">
    <location>
        <position position="213"/>
    </location>
    <ligand>
        <name>S-adenosyl-L-methionine</name>
        <dbReference type="ChEBI" id="CHEBI:59789"/>
        <label>2</label>
    </ligand>
</feature>
<evidence type="ECO:0000256" key="11">
    <source>
        <dbReference type="ARBA" id="ARBA00023014"/>
    </source>
</evidence>
<evidence type="ECO:0000313" key="20">
    <source>
        <dbReference type="Proteomes" id="UP000190460"/>
    </source>
</evidence>
<organism evidence="19 20">
    <name type="scientific">Thiothrix eikelboomii</name>
    <dbReference type="NCBI Taxonomy" id="92487"/>
    <lineage>
        <taxon>Bacteria</taxon>
        <taxon>Pseudomonadati</taxon>
        <taxon>Pseudomonadota</taxon>
        <taxon>Gammaproteobacteria</taxon>
        <taxon>Thiotrichales</taxon>
        <taxon>Thiotrichaceae</taxon>
        <taxon>Thiothrix</taxon>
    </lineage>
</organism>
<proteinExistence type="inferred from homology"/>
<dbReference type="PIRSF" id="PIRSF000167">
    <property type="entry name" value="HemN"/>
    <property type="match status" value="1"/>
</dbReference>
<dbReference type="InterPro" id="IPR023404">
    <property type="entry name" value="rSAM_horseshoe"/>
</dbReference>
<evidence type="ECO:0000256" key="9">
    <source>
        <dbReference type="ARBA" id="ARBA00023002"/>
    </source>
</evidence>
<feature type="binding site" evidence="17">
    <location>
        <position position="63"/>
    </location>
    <ligand>
        <name>[4Fe-4S] cluster</name>
        <dbReference type="ChEBI" id="CHEBI:49883"/>
        <note>4Fe-4S-S-AdoMet</note>
    </ligand>
</feature>
<dbReference type="EC" id="1.3.98.3" evidence="15"/>
<evidence type="ECO:0000256" key="4">
    <source>
        <dbReference type="ARBA" id="ARBA00011245"/>
    </source>
</evidence>
<dbReference type="SFLD" id="SFLDF00277">
    <property type="entry name" value="oxygen-independent_coproporphy"/>
    <property type="match status" value="1"/>
</dbReference>
<dbReference type="GO" id="GO:0051989">
    <property type="term" value="F:coproporphyrinogen dehydrogenase activity"/>
    <property type="evidence" value="ECO:0007669"/>
    <property type="project" value="UniProtKB-EC"/>
</dbReference>
<dbReference type="PANTHER" id="PTHR13932:SF6">
    <property type="entry name" value="OXYGEN-INDEPENDENT COPROPORPHYRINOGEN III OXIDASE"/>
    <property type="match status" value="1"/>
</dbReference>
<evidence type="ECO:0000256" key="17">
    <source>
        <dbReference type="PIRSR" id="PIRSR000167-2"/>
    </source>
</evidence>
<dbReference type="GO" id="GO:0006782">
    <property type="term" value="P:protoporphyrinogen IX biosynthetic process"/>
    <property type="evidence" value="ECO:0007669"/>
    <property type="project" value="UniProtKB-UniPathway"/>
</dbReference>
<dbReference type="Gene3D" id="1.10.10.920">
    <property type="match status" value="1"/>
</dbReference>
<evidence type="ECO:0000256" key="3">
    <source>
        <dbReference type="ARBA" id="ARBA00005493"/>
    </source>
</evidence>
<dbReference type="Pfam" id="PF04055">
    <property type="entry name" value="Radical_SAM"/>
    <property type="match status" value="1"/>
</dbReference>
<evidence type="ECO:0000256" key="7">
    <source>
        <dbReference type="ARBA" id="ARBA00022691"/>
    </source>
</evidence>
<dbReference type="GO" id="GO:0005737">
    <property type="term" value="C:cytoplasm"/>
    <property type="evidence" value="ECO:0007669"/>
    <property type="project" value="UniProtKB-SubCell"/>
</dbReference>
<evidence type="ECO:0000256" key="6">
    <source>
        <dbReference type="ARBA" id="ARBA00022490"/>
    </source>
</evidence>
<feature type="binding site" evidence="16">
    <location>
        <position position="176"/>
    </location>
    <ligand>
        <name>S-adenosyl-L-methionine</name>
        <dbReference type="ChEBI" id="CHEBI:59789"/>
        <label>2</label>
    </ligand>
</feature>
<dbReference type="InterPro" id="IPR058240">
    <property type="entry name" value="rSAM_sf"/>
</dbReference>
<dbReference type="InterPro" id="IPR004558">
    <property type="entry name" value="Coprogen_oxidase_HemN"/>
</dbReference>
<feature type="binding site" evidence="16">
    <location>
        <position position="247"/>
    </location>
    <ligand>
        <name>S-adenosyl-L-methionine</name>
        <dbReference type="ChEBI" id="CHEBI:59789"/>
        <label>2</label>
    </ligand>
</feature>
<protein>
    <recommendedName>
        <fullName evidence="15">Coproporphyrinogen-III oxidase</fullName>
        <ecNumber evidence="15">1.3.98.3</ecNumber>
    </recommendedName>
</protein>
<comment type="catalytic activity">
    <reaction evidence="14 15">
        <text>coproporphyrinogen III + 2 S-adenosyl-L-methionine = protoporphyrinogen IX + 2 5'-deoxyadenosine + 2 L-methionine + 2 CO2</text>
        <dbReference type="Rhea" id="RHEA:15425"/>
        <dbReference type="ChEBI" id="CHEBI:16526"/>
        <dbReference type="ChEBI" id="CHEBI:17319"/>
        <dbReference type="ChEBI" id="CHEBI:57307"/>
        <dbReference type="ChEBI" id="CHEBI:57309"/>
        <dbReference type="ChEBI" id="CHEBI:57844"/>
        <dbReference type="ChEBI" id="CHEBI:59789"/>
        <dbReference type="EC" id="1.3.98.3"/>
    </reaction>
</comment>
<evidence type="ECO:0000256" key="8">
    <source>
        <dbReference type="ARBA" id="ARBA00022723"/>
    </source>
</evidence>
<accession>A0A1T4XQS0</accession>
<comment type="subcellular location">
    <subcellularLocation>
        <location evidence="1 15">Cytoplasm</location>
    </subcellularLocation>
</comment>
<keyword evidence="20" id="KW-1185">Reference proteome</keyword>
<dbReference type="CDD" id="cd01335">
    <property type="entry name" value="Radical_SAM"/>
    <property type="match status" value="1"/>
</dbReference>
<dbReference type="STRING" id="92487.SAMN02745130_03315"/>
<keyword evidence="11 15" id="KW-0411">Iron-sulfur</keyword>
<comment type="function">
    <text evidence="13">Involved in the heme biosynthesis. Catalyzes the anaerobic oxidative decarboxylation of propionate groups of rings A and B of coproporphyrinogen III to yield the vinyl groups in protoporphyrinogen IX.</text>
</comment>
<feature type="binding site" evidence="17">
    <location>
        <position position="70"/>
    </location>
    <ligand>
        <name>[4Fe-4S] cluster</name>
        <dbReference type="ChEBI" id="CHEBI:49883"/>
        <note>4Fe-4S-S-AdoMet</note>
    </ligand>
</feature>
<dbReference type="InterPro" id="IPR010723">
    <property type="entry name" value="HemN_C"/>
</dbReference>
<dbReference type="UniPathway" id="UPA00251">
    <property type="reaction ID" value="UER00323"/>
</dbReference>
<evidence type="ECO:0000256" key="12">
    <source>
        <dbReference type="ARBA" id="ARBA00023244"/>
    </source>
</evidence>
<gene>
    <name evidence="19" type="ORF">SAMN02745130_03315</name>
</gene>
<evidence type="ECO:0000256" key="13">
    <source>
        <dbReference type="ARBA" id="ARBA00024295"/>
    </source>
</evidence>
<feature type="binding site" evidence="16">
    <location>
        <begin position="69"/>
        <end position="71"/>
    </location>
    <ligand>
        <name>S-adenosyl-L-methionine</name>
        <dbReference type="ChEBI" id="CHEBI:59789"/>
        <label>2</label>
    </ligand>
</feature>
<dbReference type="SFLD" id="SFLDG01065">
    <property type="entry name" value="anaerobic_coproporphyrinogen-I"/>
    <property type="match status" value="1"/>
</dbReference>
<dbReference type="NCBIfam" id="TIGR00538">
    <property type="entry name" value="hemN"/>
    <property type="match status" value="1"/>
</dbReference>
<dbReference type="SFLD" id="SFLDS00029">
    <property type="entry name" value="Radical_SAM"/>
    <property type="match status" value="1"/>
</dbReference>
<dbReference type="GO" id="GO:0046872">
    <property type="term" value="F:metal ion binding"/>
    <property type="evidence" value="ECO:0007669"/>
    <property type="project" value="UniProtKB-KW"/>
</dbReference>
<keyword evidence="7 15" id="KW-0949">S-adenosyl-L-methionine</keyword>